<evidence type="ECO:0000313" key="4">
    <source>
        <dbReference type="EMBL" id="KAL2084319.1"/>
    </source>
</evidence>
<proteinExistence type="predicted"/>
<feature type="domain" description="UPAR/Ly6" evidence="3">
    <location>
        <begin position="94"/>
        <end position="187"/>
    </location>
</feature>
<dbReference type="InterPro" id="IPR016054">
    <property type="entry name" value="LY6_UPA_recep-like"/>
</dbReference>
<dbReference type="AlphaFoldDB" id="A0ABD1JAW6"/>
<dbReference type="PANTHER" id="PTHR20914:SF9">
    <property type="entry name" value="COILED, ISOFORM A"/>
    <property type="match status" value="1"/>
</dbReference>
<sequence>MPQLLKCSTIYNACNETHKQHFDFSHCHNSCETITYQFTQGMMIKNVVGDDDRPAPNGQVYPHQRRYIPPLTIKMSFQITFIMMCLLFSQAEGLSCITCNSTSGSCSGSSRQCASSDLNTCGSITTVTSVGGTKNELNIKSCFRSSQCLNASLNIGTGRFTLSALCCSTDNCNTQDPPANGNSTSNGRQCFTCNVLRQSCSSRLDCVGDEDRCVSAKVEAAGQSVNVKGCVTRNVCSGAVASQLAVDLRCCEGNLCNGAWSVGPGASVLFLLWPLVSVLLLH</sequence>
<dbReference type="Proteomes" id="UP001591681">
    <property type="component" value="Unassembled WGS sequence"/>
</dbReference>
<evidence type="ECO:0000259" key="3">
    <source>
        <dbReference type="SMART" id="SM00134"/>
    </source>
</evidence>
<dbReference type="GO" id="GO:0005576">
    <property type="term" value="C:extracellular region"/>
    <property type="evidence" value="ECO:0007669"/>
    <property type="project" value="UniProtKB-SubCell"/>
</dbReference>
<dbReference type="EMBL" id="JBHFQA010000017">
    <property type="protein sequence ID" value="KAL2084319.1"/>
    <property type="molecule type" value="Genomic_DNA"/>
</dbReference>
<reference evidence="4 5" key="1">
    <citation type="submission" date="2024-09" db="EMBL/GenBank/DDBJ databases">
        <title>A chromosome-level genome assembly of Gray's grenadier anchovy, Coilia grayii.</title>
        <authorList>
            <person name="Fu Z."/>
        </authorList>
    </citation>
    <scope>NUCLEOTIDE SEQUENCE [LARGE SCALE GENOMIC DNA]</scope>
    <source>
        <strain evidence="4">G4</strain>
        <tissue evidence="4">Muscle</tissue>
    </source>
</reference>
<keyword evidence="5" id="KW-1185">Reference proteome</keyword>
<feature type="domain" description="UPAR/Ly6" evidence="3">
    <location>
        <begin position="188"/>
        <end position="269"/>
    </location>
</feature>
<dbReference type="Pfam" id="PF00021">
    <property type="entry name" value="UPAR_LY6"/>
    <property type="match status" value="2"/>
</dbReference>
<dbReference type="InterPro" id="IPR050918">
    <property type="entry name" value="CNF-like_PLA2_Inhibitor"/>
</dbReference>
<evidence type="ECO:0000256" key="2">
    <source>
        <dbReference type="ARBA" id="ARBA00022525"/>
    </source>
</evidence>
<name>A0ABD1JAW6_9TELE</name>
<keyword evidence="2" id="KW-0964">Secreted</keyword>
<gene>
    <name evidence="4" type="ORF">ACEWY4_019837</name>
</gene>
<comment type="subcellular location">
    <subcellularLocation>
        <location evidence="1">Secreted</location>
    </subcellularLocation>
</comment>
<protein>
    <recommendedName>
        <fullName evidence="3">UPAR/Ly6 domain-containing protein</fullName>
    </recommendedName>
</protein>
<organism evidence="4 5">
    <name type="scientific">Coilia grayii</name>
    <name type="common">Gray's grenadier anchovy</name>
    <dbReference type="NCBI Taxonomy" id="363190"/>
    <lineage>
        <taxon>Eukaryota</taxon>
        <taxon>Metazoa</taxon>
        <taxon>Chordata</taxon>
        <taxon>Craniata</taxon>
        <taxon>Vertebrata</taxon>
        <taxon>Euteleostomi</taxon>
        <taxon>Actinopterygii</taxon>
        <taxon>Neopterygii</taxon>
        <taxon>Teleostei</taxon>
        <taxon>Clupei</taxon>
        <taxon>Clupeiformes</taxon>
        <taxon>Clupeoidei</taxon>
        <taxon>Engraulidae</taxon>
        <taxon>Coilinae</taxon>
        <taxon>Coilia</taxon>
    </lineage>
</organism>
<comment type="caution">
    <text evidence="4">The sequence shown here is derived from an EMBL/GenBank/DDBJ whole genome shotgun (WGS) entry which is preliminary data.</text>
</comment>
<evidence type="ECO:0000313" key="5">
    <source>
        <dbReference type="Proteomes" id="UP001591681"/>
    </source>
</evidence>
<dbReference type="SUPFAM" id="SSF57302">
    <property type="entry name" value="Snake toxin-like"/>
    <property type="match status" value="2"/>
</dbReference>
<dbReference type="SMART" id="SM00134">
    <property type="entry name" value="LU"/>
    <property type="match status" value="2"/>
</dbReference>
<dbReference type="PANTHER" id="PTHR20914">
    <property type="entry name" value="LY6/PLAUR DOMAIN-CONTAINING PROTEIN 8"/>
    <property type="match status" value="1"/>
</dbReference>
<dbReference type="InterPro" id="IPR045860">
    <property type="entry name" value="Snake_toxin-like_sf"/>
</dbReference>
<evidence type="ECO:0000256" key="1">
    <source>
        <dbReference type="ARBA" id="ARBA00004613"/>
    </source>
</evidence>
<dbReference type="Gene3D" id="2.10.60.10">
    <property type="entry name" value="CD59"/>
    <property type="match status" value="2"/>
</dbReference>
<accession>A0ABD1JAW6</accession>